<organism evidence="2 3">
    <name type="scientific">Vanilla planifolia</name>
    <name type="common">Vanilla</name>
    <dbReference type="NCBI Taxonomy" id="51239"/>
    <lineage>
        <taxon>Eukaryota</taxon>
        <taxon>Viridiplantae</taxon>
        <taxon>Streptophyta</taxon>
        <taxon>Embryophyta</taxon>
        <taxon>Tracheophyta</taxon>
        <taxon>Spermatophyta</taxon>
        <taxon>Magnoliopsida</taxon>
        <taxon>Liliopsida</taxon>
        <taxon>Asparagales</taxon>
        <taxon>Orchidaceae</taxon>
        <taxon>Vanilloideae</taxon>
        <taxon>Vanilleae</taxon>
        <taxon>Vanilla</taxon>
    </lineage>
</organism>
<evidence type="ECO:0000256" key="1">
    <source>
        <dbReference type="SAM" id="MobiDB-lite"/>
    </source>
</evidence>
<evidence type="ECO:0000313" key="3">
    <source>
        <dbReference type="Proteomes" id="UP000636800"/>
    </source>
</evidence>
<dbReference type="AlphaFoldDB" id="A0A835RV73"/>
<gene>
    <name evidence="2" type="ORF">HPP92_005820</name>
</gene>
<name>A0A835RV73_VANPL</name>
<comment type="caution">
    <text evidence="2">The sequence shown here is derived from an EMBL/GenBank/DDBJ whole genome shotgun (WGS) entry which is preliminary data.</text>
</comment>
<dbReference type="Proteomes" id="UP000636800">
    <property type="component" value="Chromosome 2"/>
</dbReference>
<dbReference type="OrthoDB" id="543373at2759"/>
<feature type="region of interest" description="Disordered" evidence="1">
    <location>
        <begin position="195"/>
        <end position="224"/>
    </location>
</feature>
<keyword evidence="3" id="KW-1185">Reference proteome</keyword>
<dbReference type="EMBL" id="JADCNL010000002">
    <property type="protein sequence ID" value="KAG0492422.1"/>
    <property type="molecule type" value="Genomic_DNA"/>
</dbReference>
<evidence type="ECO:0000313" key="2">
    <source>
        <dbReference type="EMBL" id="KAG0492422.1"/>
    </source>
</evidence>
<sequence length="224" mass="24915">MGFELGANKKESFDNEEVGVPKRAITSLEGRCTVTRVSKILNLRPLFLYRTCRLNSRFGNVVSRIHLFHAVTPTDDMSPTIENPNSLRDYRSPFLRAVVLVDINNDFNRTLLVKAVRYGLFSLSMVSVNRVIYSIPTGTTAPQAEVGGGKEWTSTLTLRGLCKLDWGASLAPLRFSVPRPSPGRPKPFRCQFGRQPSIPVHAQSSNSMSRRALISAETGQPSHR</sequence>
<reference evidence="2 3" key="1">
    <citation type="journal article" date="2020" name="Nat. Food">
        <title>A phased Vanilla planifolia genome enables genetic improvement of flavour and production.</title>
        <authorList>
            <person name="Hasing T."/>
            <person name="Tang H."/>
            <person name="Brym M."/>
            <person name="Khazi F."/>
            <person name="Huang T."/>
            <person name="Chambers A.H."/>
        </authorList>
    </citation>
    <scope>NUCLEOTIDE SEQUENCE [LARGE SCALE GENOMIC DNA]</scope>
    <source>
        <tissue evidence="2">Leaf</tissue>
    </source>
</reference>
<protein>
    <submittedName>
        <fullName evidence="2">Uncharacterized protein</fullName>
    </submittedName>
</protein>
<accession>A0A835RV73</accession>
<proteinExistence type="predicted"/>